<dbReference type="InterPro" id="IPR010466">
    <property type="entry name" value="DUF1058"/>
</dbReference>
<dbReference type="OrthoDB" id="9784703at2"/>
<dbReference type="AlphaFoldDB" id="A0A1G5I9P9"/>
<dbReference type="PANTHER" id="PTHR21666">
    <property type="entry name" value="PEPTIDASE-RELATED"/>
    <property type="match status" value="1"/>
</dbReference>
<evidence type="ECO:0000256" key="2">
    <source>
        <dbReference type="ARBA" id="ARBA00022670"/>
    </source>
</evidence>
<dbReference type="InterPro" id="IPR016047">
    <property type="entry name" value="M23ase_b-sheet_dom"/>
</dbReference>
<dbReference type="PANTHER" id="PTHR21666:SF288">
    <property type="entry name" value="CELL DIVISION PROTEIN YTFB"/>
    <property type="match status" value="1"/>
</dbReference>
<protein>
    <submittedName>
        <fullName evidence="9">Septal ring factor EnvC, activator of murein hydrolases AmiA and AmiB</fullName>
    </submittedName>
</protein>
<keyword evidence="3" id="KW-0479">Metal-binding</keyword>
<dbReference type="GO" id="GO:0006508">
    <property type="term" value="P:proteolysis"/>
    <property type="evidence" value="ECO:0007669"/>
    <property type="project" value="UniProtKB-KW"/>
</dbReference>
<evidence type="ECO:0000256" key="6">
    <source>
        <dbReference type="ARBA" id="ARBA00023049"/>
    </source>
</evidence>
<evidence type="ECO:0000256" key="1">
    <source>
        <dbReference type="ARBA" id="ARBA00001947"/>
    </source>
</evidence>
<dbReference type="Pfam" id="PF06347">
    <property type="entry name" value="SH3_4"/>
    <property type="match status" value="1"/>
</dbReference>
<keyword evidence="2" id="KW-0645">Protease</keyword>
<dbReference type="CDD" id="cd12797">
    <property type="entry name" value="M23_peptidase"/>
    <property type="match status" value="1"/>
</dbReference>
<keyword evidence="7" id="KW-0175">Coiled coil</keyword>
<organism evidence="9 10">
    <name type="scientific">Desulfoluna spongiiphila</name>
    <dbReference type="NCBI Taxonomy" id="419481"/>
    <lineage>
        <taxon>Bacteria</taxon>
        <taxon>Pseudomonadati</taxon>
        <taxon>Thermodesulfobacteriota</taxon>
        <taxon>Desulfobacteria</taxon>
        <taxon>Desulfobacterales</taxon>
        <taxon>Desulfolunaceae</taxon>
        <taxon>Desulfoluna</taxon>
    </lineage>
</organism>
<reference evidence="9 10" key="1">
    <citation type="submission" date="2016-10" db="EMBL/GenBank/DDBJ databases">
        <authorList>
            <person name="de Groot N.N."/>
        </authorList>
    </citation>
    <scope>NUCLEOTIDE SEQUENCE [LARGE SCALE GENOMIC DNA]</scope>
    <source>
        <strain evidence="9 10">AA1</strain>
    </source>
</reference>
<evidence type="ECO:0000256" key="5">
    <source>
        <dbReference type="ARBA" id="ARBA00022833"/>
    </source>
</evidence>
<evidence type="ECO:0000256" key="3">
    <source>
        <dbReference type="ARBA" id="ARBA00022723"/>
    </source>
</evidence>
<evidence type="ECO:0000313" key="10">
    <source>
        <dbReference type="Proteomes" id="UP000198870"/>
    </source>
</evidence>
<dbReference type="Gene3D" id="6.10.250.3150">
    <property type="match status" value="1"/>
</dbReference>
<evidence type="ECO:0000313" key="9">
    <source>
        <dbReference type="EMBL" id="SCY72389.1"/>
    </source>
</evidence>
<feature type="domain" description="M23ase beta-sheet core" evidence="8">
    <location>
        <begin position="371"/>
        <end position="465"/>
    </location>
</feature>
<evidence type="ECO:0000256" key="7">
    <source>
        <dbReference type="SAM" id="Coils"/>
    </source>
</evidence>
<comment type="cofactor">
    <cofactor evidence="1">
        <name>Zn(2+)</name>
        <dbReference type="ChEBI" id="CHEBI:29105"/>
    </cofactor>
</comment>
<dbReference type="STRING" id="419481.SAMN05216233_11863"/>
<sequence length="471" mass="52851">MFFVSSRIYERSLLLILGMCLLWGPVAALAGEPDRAVVVADTLNVRRHPKASAEVLWTLSRGDVARVERRAGSWALVRVDRGRGYIAVSERLAVLYTEKAPRTEKKKGSKAAPVSEKKAKTSLVGIREAVRTEERKLLAVRKEERAVIRELDRFNASLAQARKKERELNRKLSAVEAKVGEALKAKARVEADIRTGRKHLMARLAAYHKLNQIGEMNTFAASGSFHDMVVKKKALARIMGSDAVLLTRYTVLLREREAAESRLAAERSALAAAATAHGKVLADVEARYRKRAAMLKEVREKEVLSLAAIAEMKQAERVLEAKVRELARTRKALAAKNRFVRYKGLLKYPVTGKIIKTFGRHKDPRMNVTTFENGISIRTQRGEPVRAVTSGEVLFADWLQGYGNLIIVNHGESWYTLYAHTDEMFKKKGDRVDTREVIATVGDSSLSGYPDLHFEIRHHGKPLNPGPWFKK</sequence>
<proteinExistence type="predicted"/>
<dbReference type="Pfam" id="PF01551">
    <property type="entry name" value="Peptidase_M23"/>
    <property type="match status" value="1"/>
</dbReference>
<name>A0A1G5I9P9_9BACT</name>
<dbReference type="SUPFAM" id="SSF51261">
    <property type="entry name" value="Duplicated hybrid motif"/>
    <property type="match status" value="1"/>
</dbReference>
<keyword evidence="6" id="KW-0482">Metalloprotease</keyword>
<dbReference type="InterPro" id="IPR011055">
    <property type="entry name" value="Dup_hybrid_motif"/>
</dbReference>
<dbReference type="Gene3D" id="2.30.30.40">
    <property type="entry name" value="SH3 Domains"/>
    <property type="match status" value="1"/>
</dbReference>
<dbReference type="Gene3D" id="2.70.70.10">
    <property type="entry name" value="Glucose Permease (Domain IIA)"/>
    <property type="match status" value="1"/>
</dbReference>
<feature type="coiled-coil region" evidence="7">
    <location>
        <begin position="151"/>
        <end position="178"/>
    </location>
</feature>
<evidence type="ECO:0000256" key="4">
    <source>
        <dbReference type="ARBA" id="ARBA00022801"/>
    </source>
</evidence>
<dbReference type="GO" id="GO:0004222">
    <property type="term" value="F:metalloendopeptidase activity"/>
    <property type="evidence" value="ECO:0007669"/>
    <property type="project" value="TreeGrafter"/>
</dbReference>
<accession>A0A1G5I9P9</accession>
<keyword evidence="4 9" id="KW-0378">Hydrolase</keyword>
<dbReference type="EMBL" id="FMUX01000018">
    <property type="protein sequence ID" value="SCY72389.1"/>
    <property type="molecule type" value="Genomic_DNA"/>
</dbReference>
<dbReference type="Proteomes" id="UP000198870">
    <property type="component" value="Unassembled WGS sequence"/>
</dbReference>
<dbReference type="GO" id="GO:0046872">
    <property type="term" value="F:metal ion binding"/>
    <property type="evidence" value="ECO:0007669"/>
    <property type="project" value="UniProtKB-KW"/>
</dbReference>
<keyword evidence="5" id="KW-0862">Zinc</keyword>
<keyword evidence="10" id="KW-1185">Reference proteome</keyword>
<evidence type="ECO:0000259" key="8">
    <source>
        <dbReference type="Pfam" id="PF01551"/>
    </source>
</evidence>
<gene>
    <name evidence="9" type="ORF">SAMN05216233_11863</name>
</gene>
<dbReference type="InterPro" id="IPR050570">
    <property type="entry name" value="Cell_wall_metabolism_enzyme"/>
</dbReference>